<dbReference type="RefSeq" id="WP_025880945.1">
    <property type="nucleotide sequence ID" value="NZ_JAERMS010000023.1"/>
</dbReference>
<dbReference type="InterPro" id="IPR036388">
    <property type="entry name" value="WH-like_DNA-bd_sf"/>
</dbReference>
<dbReference type="PANTHER" id="PTHR43133">
    <property type="entry name" value="RNA POLYMERASE ECF-TYPE SIGMA FACTO"/>
    <property type="match status" value="1"/>
</dbReference>
<accession>A0ABS3M672</accession>
<dbReference type="Gene3D" id="1.10.10.10">
    <property type="entry name" value="Winged helix-like DNA-binding domain superfamily/Winged helix DNA-binding domain"/>
    <property type="match status" value="1"/>
</dbReference>
<dbReference type="InterPro" id="IPR013324">
    <property type="entry name" value="RNA_pol_sigma_r3/r4-like"/>
</dbReference>
<dbReference type="CDD" id="cd06171">
    <property type="entry name" value="Sigma70_r4"/>
    <property type="match status" value="1"/>
</dbReference>
<dbReference type="InterPro" id="IPR013325">
    <property type="entry name" value="RNA_pol_sigma_r2"/>
</dbReference>
<dbReference type="InterPro" id="IPR007627">
    <property type="entry name" value="RNA_pol_sigma70_r2"/>
</dbReference>
<dbReference type="InterPro" id="IPR013249">
    <property type="entry name" value="RNA_pol_sigma70_r4_t2"/>
</dbReference>
<comment type="caution">
    <text evidence="7">The sequence shown here is derived from an EMBL/GenBank/DDBJ whole genome shotgun (WGS) entry which is preliminary data.</text>
</comment>
<dbReference type="EMBL" id="JAERMS010000023">
    <property type="protein sequence ID" value="MBO1363684.1"/>
    <property type="molecule type" value="Genomic_DNA"/>
</dbReference>
<comment type="similarity">
    <text evidence="1">Belongs to the sigma-70 factor family. ECF subfamily.</text>
</comment>
<evidence type="ECO:0000256" key="1">
    <source>
        <dbReference type="ARBA" id="ARBA00010641"/>
    </source>
</evidence>
<dbReference type="InterPro" id="IPR014284">
    <property type="entry name" value="RNA_pol_sigma-70_dom"/>
</dbReference>
<evidence type="ECO:0000256" key="2">
    <source>
        <dbReference type="ARBA" id="ARBA00023015"/>
    </source>
</evidence>
<dbReference type="NCBIfam" id="TIGR02937">
    <property type="entry name" value="sigma70-ECF"/>
    <property type="match status" value="1"/>
</dbReference>
<name>A0ABS3M672_9BACT</name>
<reference evidence="7 8" key="1">
    <citation type="submission" date="2021-01" db="EMBL/GenBank/DDBJ databases">
        <title>Prevotella A2931 sp. nov.</title>
        <authorList>
            <person name="Buhl M."/>
            <person name="Oberhettinger P."/>
        </authorList>
    </citation>
    <scope>NUCLEOTIDE SEQUENCE [LARGE SCALE GENOMIC DNA]</scope>
    <source>
        <strain evidence="7 8">A2931</strain>
    </source>
</reference>
<evidence type="ECO:0000259" key="6">
    <source>
        <dbReference type="Pfam" id="PF08281"/>
    </source>
</evidence>
<keyword evidence="4" id="KW-0804">Transcription</keyword>
<dbReference type="Pfam" id="PF04542">
    <property type="entry name" value="Sigma70_r2"/>
    <property type="match status" value="1"/>
</dbReference>
<gene>
    <name evidence="7" type="ORF">JHU38_07860</name>
</gene>
<feature type="domain" description="RNA polymerase sigma-70 region 2" evidence="5">
    <location>
        <begin position="14"/>
        <end position="78"/>
    </location>
</feature>
<proteinExistence type="inferred from homology"/>
<sequence length="178" mass="21411">MMGVRDRECAFEKLFKENYSQLYYNALYIVHDSEVARDVVNDVFTRAWEDFSYPHHRYGVAYLRQCVYNRCLDYLKHAKVESAYAKFFLDMSRHGIDWNMDEQEEYIELINRVMEKLPVRTRFVMDQCFYEGHTYKEVAALLDISISGVKQHVMKGLRLLRESFSIEYANRKITKKNR</sequence>
<evidence type="ECO:0000259" key="5">
    <source>
        <dbReference type="Pfam" id="PF04542"/>
    </source>
</evidence>
<dbReference type="InterPro" id="IPR039425">
    <property type="entry name" value="RNA_pol_sigma-70-like"/>
</dbReference>
<evidence type="ECO:0000256" key="4">
    <source>
        <dbReference type="ARBA" id="ARBA00023163"/>
    </source>
</evidence>
<keyword evidence="2" id="KW-0805">Transcription regulation</keyword>
<keyword evidence="3" id="KW-0731">Sigma factor</keyword>
<feature type="domain" description="RNA polymerase sigma factor 70 region 4 type 2" evidence="6">
    <location>
        <begin position="108"/>
        <end position="160"/>
    </location>
</feature>
<dbReference type="Gene3D" id="1.10.1740.10">
    <property type="match status" value="1"/>
</dbReference>
<dbReference type="PANTHER" id="PTHR43133:SF46">
    <property type="entry name" value="RNA POLYMERASE SIGMA-70 FACTOR ECF SUBFAMILY"/>
    <property type="match status" value="1"/>
</dbReference>
<dbReference type="Pfam" id="PF08281">
    <property type="entry name" value="Sigma70_r4_2"/>
    <property type="match status" value="1"/>
</dbReference>
<evidence type="ECO:0000313" key="8">
    <source>
        <dbReference type="Proteomes" id="UP000664265"/>
    </source>
</evidence>
<dbReference type="SUPFAM" id="SSF88946">
    <property type="entry name" value="Sigma2 domain of RNA polymerase sigma factors"/>
    <property type="match status" value="1"/>
</dbReference>
<evidence type="ECO:0000313" key="7">
    <source>
        <dbReference type="EMBL" id="MBO1363684.1"/>
    </source>
</evidence>
<dbReference type="Proteomes" id="UP000664265">
    <property type="component" value="Unassembled WGS sequence"/>
</dbReference>
<keyword evidence="8" id="KW-1185">Reference proteome</keyword>
<evidence type="ECO:0000256" key="3">
    <source>
        <dbReference type="ARBA" id="ARBA00023082"/>
    </source>
</evidence>
<protein>
    <submittedName>
        <fullName evidence="7">Sigma-70 family RNA polymerase sigma factor</fullName>
    </submittedName>
</protein>
<organism evidence="7 8">
    <name type="scientific">Prevotella illustrans</name>
    <dbReference type="NCBI Taxonomy" id="2800387"/>
    <lineage>
        <taxon>Bacteria</taxon>
        <taxon>Pseudomonadati</taxon>
        <taxon>Bacteroidota</taxon>
        <taxon>Bacteroidia</taxon>
        <taxon>Bacteroidales</taxon>
        <taxon>Prevotellaceae</taxon>
        <taxon>Prevotella</taxon>
    </lineage>
</organism>
<dbReference type="SUPFAM" id="SSF88659">
    <property type="entry name" value="Sigma3 and sigma4 domains of RNA polymerase sigma factors"/>
    <property type="match status" value="1"/>
</dbReference>